<feature type="domain" description="Chalcone/stilbene synthase C-terminal" evidence="5">
    <location>
        <begin position="230"/>
        <end position="366"/>
    </location>
</feature>
<dbReference type="PIRSF" id="PIRSF000451">
    <property type="entry name" value="PKS_III"/>
    <property type="match status" value="1"/>
</dbReference>
<comment type="caution">
    <text evidence="6">The sequence shown here is derived from an EMBL/GenBank/DDBJ whole genome shotgun (WGS) entry which is preliminary data.</text>
</comment>
<dbReference type="Pfam" id="PF02797">
    <property type="entry name" value="Chal_sti_synt_C"/>
    <property type="match status" value="1"/>
</dbReference>
<accession>A0ABN3AIK4</accession>
<evidence type="ECO:0000256" key="2">
    <source>
        <dbReference type="ARBA" id="ARBA00022679"/>
    </source>
</evidence>
<organism evidence="6 7">
    <name type="scientific">Actinomadura napierensis</name>
    <dbReference type="NCBI Taxonomy" id="267854"/>
    <lineage>
        <taxon>Bacteria</taxon>
        <taxon>Bacillati</taxon>
        <taxon>Actinomycetota</taxon>
        <taxon>Actinomycetes</taxon>
        <taxon>Streptosporangiales</taxon>
        <taxon>Thermomonosporaceae</taxon>
        <taxon>Actinomadura</taxon>
    </lineage>
</organism>
<dbReference type="InterPro" id="IPR016039">
    <property type="entry name" value="Thiolase-like"/>
</dbReference>
<dbReference type="Gene3D" id="3.40.47.10">
    <property type="match status" value="2"/>
</dbReference>
<comment type="similarity">
    <text evidence="1">Belongs to the thiolase-like superfamily. Chalcone/stilbene synthases family.</text>
</comment>
<evidence type="ECO:0000256" key="1">
    <source>
        <dbReference type="ARBA" id="ARBA00005531"/>
    </source>
</evidence>
<dbReference type="CDD" id="cd00831">
    <property type="entry name" value="CHS_like"/>
    <property type="match status" value="1"/>
</dbReference>
<dbReference type="PANTHER" id="PTHR11877:SF99">
    <property type="entry name" value="1,3,6,8-TETRAHYDROXYNAPHTHALENE SYNTHASE"/>
    <property type="match status" value="1"/>
</dbReference>
<keyword evidence="2" id="KW-0808">Transferase</keyword>
<dbReference type="InterPro" id="IPR012328">
    <property type="entry name" value="Chalcone/stilbene_synt_C"/>
</dbReference>
<feature type="domain" description="Chalcone/stilbene synthase N-terminal" evidence="4">
    <location>
        <begin position="14"/>
        <end position="208"/>
    </location>
</feature>
<evidence type="ECO:0000259" key="4">
    <source>
        <dbReference type="Pfam" id="PF00195"/>
    </source>
</evidence>
<evidence type="ECO:0000313" key="6">
    <source>
        <dbReference type="EMBL" id="GAA2170461.1"/>
    </source>
</evidence>
<dbReference type="InterPro" id="IPR011141">
    <property type="entry name" value="Polyketide_synthase_type-III"/>
</dbReference>
<name>A0ABN3AIK4_9ACTN</name>
<dbReference type="EMBL" id="BAAAMR010000197">
    <property type="protein sequence ID" value="GAA2170461.1"/>
    <property type="molecule type" value="Genomic_DNA"/>
</dbReference>
<dbReference type="Proteomes" id="UP001501020">
    <property type="component" value="Unassembled WGS sequence"/>
</dbReference>
<gene>
    <name evidence="6" type="ORF">GCM10009727_94780</name>
</gene>
<evidence type="ECO:0000259" key="5">
    <source>
        <dbReference type="Pfam" id="PF02797"/>
    </source>
</evidence>
<dbReference type="Pfam" id="PF00195">
    <property type="entry name" value="Chal_sti_synt_N"/>
    <property type="match status" value="1"/>
</dbReference>
<evidence type="ECO:0000256" key="3">
    <source>
        <dbReference type="ARBA" id="ARBA00023315"/>
    </source>
</evidence>
<keyword evidence="7" id="KW-1185">Reference proteome</keyword>
<reference evidence="6 7" key="1">
    <citation type="journal article" date="2019" name="Int. J. Syst. Evol. Microbiol.">
        <title>The Global Catalogue of Microorganisms (GCM) 10K type strain sequencing project: providing services to taxonomists for standard genome sequencing and annotation.</title>
        <authorList>
            <consortium name="The Broad Institute Genomics Platform"/>
            <consortium name="The Broad Institute Genome Sequencing Center for Infectious Disease"/>
            <person name="Wu L."/>
            <person name="Ma J."/>
        </authorList>
    </citation>
    <scope>NUCLEOTIDE SEQUENCE [LARGE SCALE GENOMIC DNA]</scope>
    <source>
        <strain evidence="6 7">JCM 13850</strain>
    </source>
</reference>
<dbReference type="SUPFAM" id="SSF53901">
    <property type="entry name" value="Thiolase-like"/>
    <property type="match status" value="1"/>
</dbReference>
<dbReference type="InterPro" id="IPR001099">
    <property type="entry name" value="Chalcone/stilbene_synt_N"/>
</dbReference>
<evidence type="ECO:0000313" key="7">
    <source>
        <dbReference type="Proteomes" id="UP001501020"/>
    </source>
</evidence>
<protein>
    <submittedName>
        <fullName evidence="6">3-oxoacyl-[acyl-carrier-protein] synthase III C-terminal domain-containing protein</fullName>
    </submittedName>
</protein>
<sequence>MAGMEAGKGGDLMRVLAVNTVLPEHRYDQRQITERVAATVKADQRLVERFHAATRVSGRNLALAIEDYDRLTGFTAANDAYITTALDLAERAVGKVLDAAGLDPRQVDHLVFCSSTGVATPSLDAALAQRTGLREDVKRLPVFGLGCAAGAAGLSRLHDYLRAWPEQVAVLVCVELCSLTVQRDDASVANLVGSGLFGDGAAAVVAAGDERDTGGPPPDGPGWGPRVVATRSRLYPDTARLMGWNVGEHGFRIVLAADLVDHVEASLAGDVAAFLRDHGLSPGEIASWVCHPGGPKVIETIAAAFGLDDGELDLTWDSLRKAGNLSSVSVLNVLEETIARRPRPPDAPGLLMALGPGFSAEMVLLRW</sequence>
<keyword evidence="3" id="KW-0012">Acyltransferase</keyword>
<dbReference type="PANTHER" id="PTHR11877">
    <property type="entry name" value="HYDROXYMETHYLGLUTARYL-COA SYNTHASE"/>
    <property type="match status" value="1"/>
</dbReference>
<proteinExistence type="inferred from homology"/>